<reference evidence="1" key="1">
    <citation type="submission" date="2019-10" db="EMBL/GenBank/DDBJ databases">
        <title>Description of Paenibacillus glebae sp. nov.</title>
        <authorList>
            <person name="Carlier A."/>
            <person name="Qi S."/>
        </authorList>
    </citation>
    <scope>NUCLEOTIDE SEQUENCE</scope>
    <source>
        <strain evidence="1">LMG 31456</strain>
    </source>
</reference>
<evidence type="ECO:0000313" key="1">
    <source>
        <dbReference type="EMBL" id="NOU94583.1"/>
    </source>
</evidence>
<gene>
    <name evidence="1" type="ORF">GC093_15340</name>
</gene>
<dbReference type="AlphaFoldDB" id="A0A972K253"/>
<keyword evidence="2" id="KW-1185">Reference proteome</keyword>
<accession>A0A972K253</accession>
<comment type="caution">
    <text evidence="1">The sequence shown here is derived from an EMBL/GenBank/DDBJ whole genome shotgun (WGS) entry which is preliminary data.</text>
</comment>
<evidence type="ECO:0000313" key="2">
    <source>
        <dbReference type="Proteomes" id="UP000641588"/>
    </source>
</evidence>
<organism evidence="1 2">
    <name type="scientific">Paenibacillus foliorum</name>
    <dbReference type="NCBI Taxonomy" id="2654974"/>
    <lineage>
        <taxon>Bacteria</taxon>
        <taxon>Bacillati</taxon>
        <taxon>Bacillota</taxon>
        <taxon>Bacilli</taxon>
        <taxon>Bacillales</taxon>
        <taxon>Paenibacillaceae</taxon>
        <taxon>Paenibacillus</taxon>
    </lineage>
</organism>
<name>A0A972K253_9BACL</name>
<dbReference type="EMBL" id="WHOD01000057">
    <property type="protein sequence ID" value="NOU94583.1"/>
    <property type="molecule type" value="Genomic_DNA"/>
</dbReference>
<dbReference type="Proteomes" id="UP000641588">
    <property type="component" value="Unassembled WGS sequence"/>
</dbReference>
<sequence length="194" mass="22680">MIDRRRTKTFGHELEQELLNVTDTSILINFSDALTSLYPHLVPIHAFAYDAWDDIVIPLFYEMVYESFSFKYGITITPSEVHPYMYTLPCYRGLHHIECTLNKPNIEGFINFEWINVEKQDLENYLIIYKSFGDGYNFLTGGITKEQASEVHFNLVEVEVVSVETGCKVDGNKYKTMFIRKEDLDFEFVAEEKK</sequence>
<protein>
    <submittedName>
        <fullName evidence="1">Uncharacterized protein</fullName>
    </submittedName>
</protein>
<proteinExistence type="predicted"/>
<dbReference type="RefSeq" id="WP_171652803.1">
    <property type="nucleotide sequence ID" value="NZ_WHOD01000057.1"/>
</dbReference>